<dbReference type="Proteomes" id="UP001318860">
    <property type="component" value="Unassembled WGS sequence"/>
</dbReference>
<evidence type="ECO:0000313" key="3">
    <source>
        <dbReference type="Proteomes" id="UP001318860"/>
    </source>
</evidence>
<dbReference type="Pfam" id="PF21647">
    <property type="entry name" value="DUF6857"/>
    <property type="match status" value="1"/>
</dbReference>
<dbReference type="PANTHER" id="PTHR31928">
    <property type="entry name" value="EXPRESSED PROTEIN"/>
    <property type="match status" value="1"/>
</dbReference>
<accession>A0ABR0VW77</accession>
<sequence>MGVIILQPEEFKAGAIGFRSVYTVKERQRLNFLVIFDVTDGKRKAMRMGVRLGLRLVACYCRKWWRRKGKLRWFGKVAWLRLVGEKKSSTPPPSLRNVVNTAFSPTAIGNGESHSKATIITSQSQILSGDSNSINTSLHMNLPGKLSILGKEAVEQRETAQKIALQALRDASATENLVRSLKVFSNLTKSAKLDAPAACFDQFLEFHNQIVQAVAEMVSIQAATAANDTAKKSDAEPREATAKYHDNENSILNEIAPNSMDQNRLGIKRLKRRAALQVSCSFSRKNRAKVGSWKAFKIETEAGNWFMEFLEKALEKGTKKSKGTAESDVRKVPQSLILKVMNWVEVEQSYPNKRPVHPRAAVIARKLRIKAKNP</sequence>
<evidence type="ECO:0000259" key="1">
    <source>
        <dbReference type="Pfam" id="PF21647"/>
    </source>
</evidence>
<reference evidence="2 3" key="1">
    <citation type="journal article" date="2021" name="Comput. Struct. Biotechnol. J.">
        <title>De novo genome assembly of the potent medicinal plant Rehmannia glutinosa using nanopore technology.</title>
        <authorList>
            <person name="Ma L."/>
            <person name="Dong C."/>
            <person name="Song C."/>
            <person name="Wang X."/>
            <person name="Zheng X."/>
            <person name="Niu Y."/>
            <person name="Chen S."/>
            <person name="Feng W."/>
        </authorList>
    </citation>
    <scope>NUCLEOTIDE SEQUENCE [LARGE SCALE GENOMIC DNA]</scope>
    <source>
        <strain evidence="2">DH-2019</strain>
    </source>
</reference>
<dbReference type="InterPro" id="IPR049172">
    <property type="entry name" value="DUF6857_pln"/>
</dbReference>
<evidence type="ECO:0000313" key="2">
    <source>
        <dbReference type="EMBL" id="KAK6139222.1"/>
    </source>
</evidence>
<feature type="domain" description="DUF6857" evidence="1">
    <location>
        <begin position="141"/>
        <end position="236"/>
    </location>
</feature>
<proteinExistence type="predicted"/>
<keyword evidence="3" id="KW-1185">Reference proteome</keyword>
<dbReference type="EMBL" id="JABTTQ020000467">
    <property type="protein sequence ID" value="KAK6139222.1"/>
    <property type="molecule type" value="Genomic_DNA"/>
</dbReference>
<dbReference type="PANTHER" id="PTHR31928:SF6">
    <property type="entry name" value="DUF936 DOMAIN-CONTAINING PROTEIN"/>
    <property type="match status" value="1"/>
</dbReference>
<organism evidence="2 3">
    <name type="scientific">Rehmannia glutinosa</name>
    <name type="common">Chinese foxglove</name>
    <dbReference type="NCBI Taxonomy" id="99300"/>
    <lineage>
        <taxon>Eukaryota</taxon>
        <taxon>Viridiplantae</taxon>
        <taxon>Streptophyta</taxon>
        <taxon>Embryophyta</taxon>
        <taxon>Tracheophyta</taxon>
        <taxon>Spermatophyta</taxon>
        <taxon>Magnoliopsida</taxon>
        <taxon>eudicotyledons</taxon>
        <taxon>Gunneridae</taxon>
        <taxon>Pentapetalae</taxon>
        <taxon>asterids</taxon>
        <taxon>lamiids</taxon>
        <taxon>Lamiales</taxon>
        <taxon>Orobanchaceae</taxon>
        <taxon>Rehmannieae</taxon>
        <taxon>Rehmannia</taxon>
    </lineage>
</organism>
<name>A0ABR0VW77_REHGL</name>
<protein>
    <recommendedName>
        <fullName evidence="1">DUF6857 domain-containing protein</fullName>
    </recommendedName>
</protein>
<comment type="caution">
    <text evidence="2">The sequence shown here is derived from an EMBL/GenBank/DDBJ whole genome shotgun (WGS) entry which is preliminary data.</text>
</comment>
<dbReference type="InterPro" id="IPR010341">
    <property type="entry name" value="DUF936_pln"/>
</dbReference>
<gene>
    <name evidence="2" type="ORF">DH2020_027030</name>
</gene>